<evidence type="ECO:0000313" key="2">
    <source>
        <dbReference type="Proteomes" id="UP000594262"/>
    </source>
</evidence>
<sequence length="126" mass="14659">HKVAAGLIERCETKTGKEKKEKQLGELVSYLIKLWLKTGTLTEQKLKTIDRLQNHIKVPSGYSNMARHISKYYKRFKAEECKTFLLIYSLYCCKRILGRKKLANLTKYVNACRLLCRKSFAVSQVN</sequence>
<protein>
    <submittedName>
        <fullName evidence="1">Uncharacterized protein</fullName>
    </submittedName>
</protein>
<dbReference type="OrthoDB" id="2288577at2759"/>
<organism evidence="1 2">
    <name type="scientific">Clytia hemisphaerica</name>
    <dbReference type="NCBI Taxonomy" id="252671"/>
    <lineage>
        <taxon>Eukaryota</taxon>
        <taxon>Metazoa</taxon>
        <taxon>Cnidaria</taxon>
        <taxon>Hydrozoa</taxon>
        <taxon>Hydroidolina</taxon>
        <taxon>Leptothecata</taxon>
        <taxon>Obeliida</taxon>
        <taxon>Clytiidae</taxon>
        <taxon>Clytia</taxon>
    </lineage>
</organism>
<keyword evidence="2" id="KW-1185">Reference proteome</keyword>
<dbReference type="AlphaFoldDB" id="A0A7M6DRL4"/>
<reference evidence="1" key="1">
    <citation type="submission" date="2021-01" db="UniProtKB">
        <authorList>
            <consortium name="EnsemblMetazoa"/>
        </authorList>
    </citation>
    <scope>IDENTIFICATION</scope>
</reference>
<proteinExistence type="predicted"/>
<dbReference type="Proteomes" id="UP000594262">
    <property type="component" value="Unplaced"/>
</dbReference>
<evidence type="ECO:0000313" key="1">
    <source>
        <dbReference type="EnsemblMetazoa" id="CLYHEMP025351.1"/>
    </source>
</evidence>
<dbReference type="EnsemblMetazoa" id="CLYHEMT025351.1">
    <property type="protein sequence ID" value="CLYHEMP025351.1"/>
    <property type="gene ID" value="CLYHEMG025351"/>
</dbReference>
<name>A0A7M6DRL4_9CNID</name>
<dbReference type="PANTHER" id="PTHR46579">
    <property type="entry name" value="F5/8 TYPE C DOMAIN-CONTAINING PROTEIN-RELATED"/>
    <property type="match status" value="1"/>
</dbReference>
<accession>A0A7M6DRL4</accession>
<dbReference type="PANTHER" id="PTHR46579:SF1">
    <property type="entry name" value="F5_8 TYPE C DOMAIN-CONTAINING PROTEIN"/>
    <property type="match status" value="1"/>
</dbReference>